<evidence type="ECO:0000256" key="2">
    <source>
        <dbReference type="ARBA" id="ARBA00022490"/>
    </source>
</evidence>
<evidence type="ECO:0000256" key="7">
    <source>
        <dbReference type="ARBA" id="ARBA00060749"/>
    </source>
</evidence>
<name>A0A0N0XD42_PSESX</name>
<dbReference type="GO" id="GO:0009117">
    <property type="term" value="P:nucleotide metabolic process"/>
    <property type="evidence" value="ECO:0007669"/>
    <property type="project" value="UniProtKB-KW"/>
</dbReference>
<evidence type="ECO:0000313" key="11">
    <source>
        <dbReference type="Proteomes" id="UP000037891"/>
    </source>
</evidence>
<comment type="subcellular location">
    <subcellularLocation>
        <location evidence="1 9">Cytoplasm</location>
    </subcellularLocation>
</comment>
<dbReference type="EMBL" id="LGLN01000006">
    <property type="protein sequence ID" value="KPC36767.1"/>
    <property type="molecule type" value="Genomic_DNA"/>
</dbReference>
<protein>
    <recommendedName>
        <fullName evidence="8 9">7-methyl-GTP pyrophosphatase</fullName>
        <shortName evidence="9">m(7)GTP pyrophosphatase</shortName>
        <ecNumber evidence="9">3.6.1.-</ecNumber>
    </recommendedName>
</protein>
<dbReference type="NCBIfam" id="TIGR00172">
    <property type="entry name" value="maf"/>
    <property type="match status" value="1"/>
</dbReference>
<dbReference type="HAMAP" id="MF_00528">
    <property type="entry name" value="Maf"/>
    <property type="match status" value="1"/>
</dbReference>
<feature type="site" description="Important for substrate specificity" evidence="9">
    <location>
        <position position="95"/>
    </location>
</feature>
<evidence type="ECO:0000256" key="4">
    <source>
        <dbReference type="ARBA" id="ARBA00023080"/>
    </source>
</evidence>
<dbReference type="FunFam" id="3.90.950.10:FF:000005">
    <property type="entry name" value="7-methyl-GTP pyrophosphatase"/>
    <property type="match status" value="1"/>
</dbReference>
<accession>A0A0N0XD42</accession>
<evidence type="ECO:0000256" key="3">
    <source>
        <dbReference type="ARBA" id="ARBA00022801"/>
    </source>
</evidence>
<feature type="active site" description="Proton acceptor" evidence="9">
    <location>
        <position position="94"/>
    </location>
</feature>
<sequence>MSKEIQACSSLWSLIRIADQKTENRMPSLLLASSSPYRRELLARLRLPFTCKSPDIDESPRRDEAARDLVMRLARQKAEALAGEYPHHLIIGSDQVAVLDGRILGKPHTFERAMEQLGAASGASVTFLTGLALLNSSTGECQIDCVPFTVHMRELDRASIERYLRAEEPYDCAGSFKAEGLGVSLFRSTEGSDATSLIGLPLIRLVDMLIKEGISTP</sequence>
<dbReference type="EC" id="3.6.1.-" evidence="9"/>
<dbReference type="CDD" id="cd00555">
    <property type="entry name" value="Maf"/>
    <property type="match status" value="1"/>
</dbReference>
<comment type="caution">
    <text evidence="9">Lacks conserved residue(s) required for the propagation of feature annotation.</text>
</comment>
<comment type="similarity">
    <text evidence="7 9">Belongs to the Maf family. YceF subfamily.</text>
</comment>
<dbReference type="Pfam" id="PF02545">
    <property type="entry name" value="Maf"/>
    <property type="match status" value="1"/>
</dbReference>
<dbReference type="PATRIC" id="fig|81035.3.peg.1628"/>
<dbReference type="PANTHER" id="PTHR43213:SF10">
    <property type="entry name" value="7-METHYL-GTP PYROPHOSPHATASE"/>
    <property type="match status" value="1"/>
</dbReference>
<dbReference type="PIRSF" id="PIRSF006305">
    <property type="entry name" value="Maf"/>
    <property type="match status" value="1"/>
</dbReference>
<dbReference type="InterPro" id="IPR003697">
    <property type="entry name" value="Maf-like"/>
</dbReference>
<comment type="catalytic activity">
    <reaction evidence="5 9">
        <text>N(7)-methyl-GTP + H2O = N(7)-methyl-GMP + diphosphate + H(+)</text>
        <dbReference type="Rhea" id="RHEA:58744"/>
        <dbReference type="ChEBI" id="CHEBI:15377"/>
        <dbReference type="ChEBI" id="CHEBI:15378"/>
        <dbReference type="ChEBI" id="CHEBI:33019"/>
        <dbReference type="ChEBI" id="CHEBI:58285"/>
        <dbReference type="ChEBI" id="CHEBI:87133"/>
    </reaction>
</comment>
<dbReference type="Proteomes" id="UP000037891">
    <property type="component" value="Unassembled WGS sequence"/>
</dbReference>
<evidence type="ECO:0000256" key="1">
    <source>
        <dbReference type="ARBA" id="ARBA00004496"/>
    </source>
</evidence>
<evidence type="ECO:0000256" key="8">
    <source>
        <dbReference type="ARBA" id="ARBA00068163"/>
    </source>
</evidence>
<feature type="site" description="Important for substrate specificity" evidence="9">
    <location>
        <position position="37"/>
    </location>
</feature>
<keyword evidence="3 9" id="KW-0378">Hydrolase</keyword>
<dbReference type="PANTHER" id="PTHR43213">
    <property type="entry name" value="BIFUNCTIONAL DTTP/UTP PYROPHOSPHATASE/METHYLTRANSFERASE PROTEIN-RELATED"/>
    <property type="match status" value="1"/>
</dbReference>
<dbReference type="GO" id="GO:0047429">
    <property type="term" value="F:nucleoside triphosphate diphosphatase activity"/>
    <property type="evidence" value="ECO:0007669"/>
    <property type="project" value="InterPro"/>
</dbReference>
<reference evidence="10 11" key="1">
    <citation type="submission" date="2015-07" db="EMBL/GenBank/DDBJ databases">
        <authorList>
            <person name="Noorani M."/>
        </authorList>
    </citation>
    <scope>NUCLEOTIDE SEQUENCE [LARGE SCALE GENOMIC DNA]</scope>
    <source>
        <strain evidence="10 11">0788_9</strain>
    </source>
</reference>
<evidence type="ECO:0000256" key="5">
    <source>
        <dbReference type="ARBA" id="ARBA00050213"/>
    </source>
</evidence>
<organism evidence="10 11">
    <name type="scientific">Pseudomonas syringae pv. cilantro</name>
    <dbReference type="NCBI Taxonomy" id="81035"/>
    <lineage>
        <taxon>Bacteria</taxon>
        <taxon>Pseudomonadati</taxon>
        <taxon>Pseudomonadota</taxon>
        <taxon>Gammaproteobacteria</taxon>
        <taxon>Pseudomonadales</taxon>
        <taxon>Pseudomonadaceae</taxon>
        <taxon>Pseudomonas</taxon>
        <taxon>Pseudomonas syringae</taxon>
    </lineage>
</organism>
<proteinExistence type="inferred from homology"/>
<reference evidence="10 11" key="2">
    <citation type="submission" date="2015-10" db="EMBL/GenBank/DDBJ databases">
        <title>Comparative genomics and high-throughput reverse genetic screens identify a new phytobacterial MAMP and an Arabidopsis receptor required for immune elicitation.</title>
        <authorList>
            <person name="Mott G.A."/>
            <person name="Thakur S."/>
            <person name="Wang P.W."/>
            <person name="Desveaux D."/>
            <person name="Guttman D.S."/>
        </authorList>
    </citation>
    <scope>NUCLEOTIDE SEQUENCE [LARGE SCALE GENOMIC DNA]</scope>
    <source>
        <strain evidence="10 11">0788_9</strain>
    </source>
</reference>
<dbReference type="Gene3D" id="3.90.950.10">
    <property type="match status" value="1"/>
</dbReference>
<dbReference type="GO" id="GO:0005737">
    <property type="term" value="C:cytoplasm"/>
    <property type="evidence" value="ECO:0007669"/>
    <property type="project" value="UniProtKB-SubCell"/>
</dbReference>
<evidence type="ECO:0000313" key="10">
    <source>
        <dbReference type="EMBL" id="KPC36767.1"/>
    </source>
</evidence>
<evidence type="ECO:0000256" key="9">
    <source>
        <dbReference type="HAMAP-Rule" id="MF_00528"/>
    </source>
</evidence>
<dbReference type="InterPro" id="IPR029001">
    <property type="entry name" value="ITPase-like_fam"/>
</dbReference>
<gene>
    <name evidence="10" type="ORF">ABJ99_1515</name>
</gene>
<evidence type="ECO:0000256" key="6">
    <source>
        <dbReference type="ARBA" id="ARBA00053369"/>
    </source>
</evidence>
<comment type="cofactor">
    <cofactor evidence="9">
        <name>a divalent metal cation</name>
        <dbReference type="ChEBI" id="CHEBI:60240"/>
    </cofactor>
</comment>
<keyword evidence="2 9" id="KW-0963">Cytoplasm</keyword>
<comment type="caution">
    <text evidence="10">The sequence shown here is derived from an EMBL/GenBank/DDBJ whole genome shotgun (WGS) entry which is preliminary data.</text>
</comment>
<keyword evidence="4 9" id="KW-0546">Nucleotide metabolism</keyword>
<dbReference type="AlphaFoldDB" id="A0A0N0XD42"/>
<dbReference type="SUPFAM" id="SSF52972">
    <property type="entry name" value="ITPase-like"/>
    <property type="match status" value="1"/>
</dbReference>
<feature type="site" description="Important for substrate specificity" evidence="9">
    <location>
        <position position="179"/>
    </location>
</feature>
<comment type="function">
    <text evidence="6 9">Nucleoside triphosphate pyrophosphatase that hydrolyzes 7-methyl-GTP (m(7)GTP). May have a dual role in cell division arrest and in preventing the incorporation of modified nucleotides into cellular nucleic acids.</text>
</comment>